<evidence type="ECO:0000313" key="3">
    <source>
        <dbReference type="Proteomes" id="UP000230233"/>
    </source>
</evidence>
<sequence>MLTLSAFLRYQKRCVQRKLLFEKPNIFLRNQTTILQGFNVSLKLTTSDGSIIDQYNFHVDSTDGQGIYAYTSLRPGTISTTISIAWSTNIPAPNPETTTPVFTGSTPTQGPTTTAPKLPADCDDVEDKKSGIQVIYPDGINPISVYCDQTTVGAYTVIQSRGTSTNISFDLPYANYSDWFGESGVGKNFWMGLDFMNAMSNNGKSYNLQIDLCCGTQLRAKQIYHGFKVDTKANQYKLTATADLPGIGLDYSSQTKDIGAPFATQLTYSLPKTKGWWFGSCGNNLNGFLYPSTSGDCSVKNFDSTLLLGINMRTSSGASTGGYDVDLVSYDRVRMALFTFDSINVDKSDSSFCN</sequence>
<dbReference type="InterPro" id="IPR014716">
    <property type="entry name" value="Fibrinogen_a/b/g_C_1"/>
</dbReference>
<dbReference type="AlphaFoldDB" id="A0A2G5UA83"/>
<reference evidence="3" key="1">
    <citation type="submission" date="2017-10" db="EMBL/GenBank/DDBJ databases">
        <title>Rapid genome shrinkage in a self-fertile nematode reveals novel sperm competition proteins.</title>
        <authorList>
            <person name="Yin D."/>
            <person name="Schwarz E.M."/>
            <person name="Thomas C.G."/>
            <person name="Felde R.L."/>
            <person name="Korf I.F."/>
            <person name="Cutter A.D."/>
            <person name="Schartner C.M."/>
            <person name="Ralston E.J."/>
            <person name="Meyer B.J."/>
            <person name="Haag E.S."/>
        </authorList>
    </citation>
    <scope>NUCLEOTIDE SEQUENCE [LARGE SCALE GENOMIC DNA]</scope>
    <source>
        <strain evidence="3">JU1422</strain>
    </source>
</reference>
<keyword evidence="3" id="KW-1185">Reference proteome</keyword>
<evidence type="ECO:0000313" key="2">
    <source>
        <dbReference type="EMBL" id="PIC36465.1"/>
    </source>
</evidence>
<dbReference type="Proteomes" id="UP000230233">
    <property type="component" value="Chromosome IV"/>
</dbReference>
<feature type="domain" description="Fibrinogen C-terminal" evidence="1">
    <location>
        <begin position="113"/>
        <end position="292"/>
    </location>
</feature>
<dbReference type="InterPro" id="IPR036056">
    <property type="entry name" value="Fibrinogen-like_C"/>
</dbReference>
<comment type="caution">
    <text evidence="2">The sequence shown here is derived from an EMBL/GenBank/DDBJ whole genome shotgun (WGS) entry which is preliminary data.</text>
</comment>
<dbReference type="SUPFAM" id="SSF56496">
    <property type="entry name" value="Fibrinogen C-terminal domain-like"/>
    <property type="match status" value="1"/>
</dbReference>
<dbReference type="GO" id="GO:0005615">
    <property type="term" value="C:extracellular space"/>
    <property type="evidence" value="ECO:0007669"/>
    <property type="project" value="TreeGrafter"/>
</dbReference>
<accession>A0A2G5UA83</accession>
<dbReference type="Pfam" id="PF00147">
    <property type="entry name" value="Fibrinogen_C"/>
    <property type="match status" value="1"/>
</dbReference>
<dbReference type="SMART" id="SM00186">
    <property type="entry name" value="FBG"/>
    <property type="match status" value="1"/>
</dbReference>
<dbReference type="PANTHER" id="PTHR19143:SF444">
    <property type="entry name" value="PROTEIN SCABROUS"/>
    <property type="match status" value="1"/>
</dbReference>
<dbReference type="OrthoDB" id="7952570at2759"/>
<organism evidence="2 3">
    <name type="scientific">Caenorhabditis nigoni</name>
    <dbReference type="NCBI Taxonomy" id="1611254"/>
    <lineage>
        <taxon>Eukaryota</taxon>
        <taxon>Metazoa</taxon>
        <taxon>Ecdysozoa</taxon>
        <taxon>Nematoda</taxon>
        <taxon>Chromadorea</taxon>
        <taxon>Rhabditida</taxon>
        <taxon>Rhabditina</taxon>
        <taxon>Rhabditomorpha</taxon>
        <taxon>Rhabditoidea</taxon>
        <taxon>Rhabditidae</taxon>
        <taxon>Peloderinae</taxon>
        <taxon>Caenorhabditis</taxon>
    </lineage>
</organism>
<evidence type="ECO:0000259" key="1">
    <source>
        <dbReference type="PROSITE" id="PS51406"/>
    </source>
</evidence>
<gene>
    <name evidence="2" type="primary">Cnig_chr_IV.g15446</name>
    <name evidence="2" type="ORF">B9Z55_015446</name>
</gene>
<protein>
    <recommendedName>
        <fullName evidence="1">Fibrinogen C-terminal domain-containing protein</fullName>
    </recommendedName>
</protein>
<dbReference type="InterPro" id="IPR002181">
    <property type="entry name" value="Fibrinogen_a/b/g_C_dom"/>
</dbReference>
<dbReference type="PANTHER" id="PTHR19143">
    <property type="entry name" value="FIBRINOGEN/TENASCIN/ANGIOPOEITIN"/>
    <property type="match status" value="1"/>
</dbReference>
<dbReference type="PROSITE" id="PS51406">
    <property type="entry name" value="FIBRINOGEN_C_2"/>
    <property type="match status" value="1"/>
</dbReference>
<proteinExistence type="predicted"/>
<name>A0A2G5UA83_9PELO</name>
<dbReference type="Gene3D" id="3.90.215.10">
    <property type="entry name" value="Gamma Fibrinogen, chain A, domain 1"/>
    <property type="match status" value="1"/>
</dbReference>
<dbReference type="InterPro" id="IPR050373">
    <property type="entry name" value="Fibrinogen_C-term_domain"/>
</dbReference>
<dbReference type="EMBL" id="PDUG01000004">
    <property type="protein sequence ID" value="PIC36465.1"/>
    <property type="molecule type" value="Genomic_DNA"/>
</dbReference>